<evidence type="ECO:0000256" key="1">
    <source>
        <dbReference type="SAM" id="MobiDB-lite"/>
    </source>
</evidence>
<keyword evidence="3" id="KW-1185">Reference proteome</keyword>
<name>A0A6A6X9E0_9PLEO</name>
<dbReference type="Proteomes" id="UP000799757">
    <property type="component" value="Unassembled WGS sequence"/>
</dbReference>
<feature type="compositionally biased region" description="Polar residues" evidence="1">
    <location>
        <begin position="1"/>
        <end position="35"/>
    </location>
</feature>
<proteinExistence type="predicted"/>
<evidence type="ECO:0000313" key="3">
    <source>
        <dbReference type="Proteomes" id="UP000799757"/>
    </source>
</evidence>
<sequence>MTYSRRSAWNSSTESASIPQMSASTRPASPTNMSPVQHRVRTRIHAACQRPNPNSANPTFPPPDSGHCQSSKCQVPRWCEHVHFPSKHNRTLPLYTTGSPHFNPPTSGAHGRATSLCISLPGLQ</sequence>
<organism evidence="2 3">
    <name type="scientific">Melanomma pulvis-pyrius CBS 109.77</name>
    <dbReference type="NCBI Taxonomy" id="1314802"/>
    <lineage>
        <taxon>Eukaryota</taxon>
        <taxon>Fungi</taxon>
        <taxon>Dikarya</taxon>
        <taxon>Ascomycota</taxon>
        <taxon>Pezizomycotina</taxon>
        <taxon>Dothideomycetes</taxon>
        <taxon>Pleosporomycetidae</taxon>
        <taxon>Pleosporales</taxon>
        <taxon>Melanommataceae</taxon>
        <taxon>Melanomma</taxon>
    </lineage>
</organism>
<feature type="region of interest" description="Disordered" evidence="1">
    <location>
        <begin position="49"/>
        <end position="68"/>
    </location>
</feature>
<protein>
    <submittedName>
        <fullName evidence="2">Uncharacterized protein</fullName>
    </submittedName>
</protein>
<dbReference type="EMBL" id="MU001946">
    <property type="protein sequence ID" value="KAF2793006.1"/>
    <property type="molecule type" value="Genomic_DNA"/>
</dbReference>
<dbReference type="AlphaFoldDB" id="A0A6A6X9E0"/>
<accession>A0A6A6X9E0</accession>
<reference evidence="2" key="1">
    <citation type="journal article" date="2020" name="Stud. Mycol.">
        <title>101 Dothideomycetes genomes: a test case for predicting lifestyles and emergence of pathogens.</title>
        <authorList>
            <person name="Haridas S."/>
            <person name="Albert R."/>
            <person name="Binder M."/>
            <person name="Bloem J."/>
            <person name="Labutti K."/>
            <person name="Salamov A."/>
            <person name="Andreopoulos B."/>
            <person name="Baker S."/>
            <person name="Barry K."/>
            <person name="Bills G."/>
            <person name="Bluhm B."/>
            <person name="Cannon C."/>
            <person name="Castanera R."/>
            <person name="Culley D."/>
            <person name="Daum C."/>
            <person name="Ezra D."/>
            <person name="Gonzalez J."/>
            <person name="Henrissat B."/>
            <person name="Kuo A."/>
            <person name="Liang C."/>
            <person name="Lipzen A."/>
            <person name="Lutzoni F."/>
            <person name="Magnuson J."/>
            <person name="Mondo S."/>
            <person name="Nolan M."/>
            <person name="Ohm R."/>
            <person name="Pangilinan J."/>
            <person name="Park H.-J."/>
            <person name="Ramirez L."/>
            <person name="Alfaro M."/>
            <person name="Sun H."/>
            <person name="Tritt A."/>
            <person name="Yoshinaga Y."/>
            <person name="Zwiers L.-H."/>
            <person name="Turgeon B."/>
            <person name="Goodwin S."/>
            <person name="Spatafora J."/>
            <person name="Crous P."/>
            <person name="Grigoriev I."/>
        </authorList>
    </citation>
    <scope>NUCLEOTIDE SEQUENCE</scope>
    <source>
        <strain evidence="2">CBS 109.77</strain>
    </source>
</reference>
<gene>
    <name evidence="2" type="ORF">K505DRAFT_46999</name>
</gene>
<feature type="region of interest" description="Disordered" evidence="1">
    <location>
        <begin position="1"/>
        <end position="37"/>
    </location>
</feature>
<evidence type="ECO:0000313" key="2">
    <source>
        <dbReference type="EMBL" id="KAF2793006.1"/>
    </source>
</evidence>